<dbReference type="InterPro" id="IPR036938">
    <property type="entry name" value="PAP2/HPO_sf"/>
</dbReference>
<dbReference type="GO" id="GO:0042392">
    <property type="term" value="F:sphingosine-1-phosphate phosphatase activity"/>
    <property type="evidence" value="ECO:0007669"/>
    <property type="project" value="TreeGrafter"/>
</dbReference>
<organism evidence="10 11">
    <name type="scientific">Biomphalaria pfeifferi</name>
    <name type="common">Bloodfluke planorb</name>
    <name type="synonym">Freshwater snail</name>
    <dbReference type="NCBI Taxonomy" id="112525"/>
    <lineage>
        <taxon>Eukaryota</taxon>
        <taxon>Metazoa</taxon>
        <taxon>Spiralia</taxon>
        <taxon>Lophotrochozoa</taxon>
        <taxon>Mollusca</taxon>
        <taxon>Gastropoda</taxon>
        <taxon>Heterobranchia</taxon>
        <taxon>Euthyneura</taxon>
        <taxon>Panpulmonata</taxon>
        <taxon>Hygrophila</taxon>
        <taxon>Lymnaeoidea</taxon>
        <taxon>Planorbidae</taxon>
        <taxon>Biomphalaria</taxon>
    </lineage>
</organism>
<protein>
    <submittedName>
        <fullName evidence="10">Sphingosine-1-phosphate phosphatase 2</fullName>
    </submittedName>
</protein>
<keyword evidence="6 8" id="KW-0472">Membrane</keyword>
<keyword evidence="3" id="KW-0378">Hydrolase</keyword>
<comment type="caution">
    <text evidence="10">The sequence shown here is derived from an EMBL/GenBank/DDBJ whole genome shotgun (WGS) entry which is preliminary data.</text>
</comment>
<evidence type="ECO:0000259" key="9">
    <source>
        <dbReference type="SMART" id="SM00014"/>
    </source>
</evidence>
<evidence type="ECO:0000256" key="8">
    <source>
        <dbReference type="SAM" id="Phobius"/>
    </source>
</evidence>
<feature type="transmembrane region" description="Helical" evidence="8">
    <location>
        <begin position="156"/>
        <end position="183"/>
    </location>
</feature>
<name>A0AAD8AVQ2_BIOPF</name>
<dbReference type="SMART" id="SM00014">
    <property type="entry name" value="acidPPc"/>
    <property type="match status" value="1"/>
</dbReference>
<accession>A0AAD8AVQ2</accession>
<sequence length="482" mass="53843">MIESFRLLAKKLGDPELTASFQRKCGVKHLTDFNYGNSVNGNNVASASAGVGNNTHLDSPVPVNQVNGKIKSSEHGINRVLTPIASNHSNGYLKERKQINHNGYLKNGTNQSNGVKLDDGEYTSSCNGDVGRMINGNGFIQKNGVKSLKDHSIDNVIIHWLFLFGASLGNELFYILFFSFSLWNLDSVVIRRTIIVWGVIMYVGQAAKDIIMWPRPKSPPVIPLEKRYELEYGMPSTHAMVGVGIPFSVFIFMYGRYEFNLVLSLYIAITWCLLVSFSRLYLGMHSVLDVIAGVSLAAFLMLVTVPFVDSIDRFILSSKMSIPIVMTTCILLSWIYPSMKRWSTTRGDTILILGVFSGIYSGLWMTGQFSNVNPVPEALPLTLALPTLSGVGIALIRQILGSIFIFLALTVIKKIILYTLSWILGYDPKDPVTKEQFSIELPYRYLPYFIGGIVATYVMPLIFQQIHLEREGFYSEIFSYSS</sequence>
<evidence type="ECO:0000313" key="10">
    <source>
        <dbReference type="EMBL" id="KAK0043273.1"/>
    </source>
</evidence>
<comment type="subcellular location">
    <subcellularLocation>
        <location evidence="1">Endoplasmic reticulum membrane</location>
        <topology evidence="1">Multi-pass membrane protein</topology>
    </subcellularLocation>
</comment>
<reference evidence="10" key="2">
    <citation type="submission" date="2023-04" db="EMBL/GenBank/DDBJ databases">
        <authorList>
            <person name="Bu L."/>
            <person name="Lu L."/>
            <person name="Laidemitt M.R."/>
            <person name="Zhang S.M."/>
            <person name="Mutuku M."/>
            <person name="Mkoji G."/>
            <person name="Steinauer M."/>
            <person name="Loker E.S."/>
        </authorList>
    </citation>
    <scope>NUCLEOTIDE SEQUENCE</scope>
    <source>
        <strain evidence="10">KasaAsao</strain>
        <tissue evidence="10">Whole Snail</tissue>
    </source>
</reference>
<dbReference type="EMBL" id="JASAOG010000220">
    <property type="protein sequence ID" value="KAK0043273.1"/>
    <property type="molecule type" value="Genomic_DNA"/>
</dbReference>
<keyword evidence="2 8" id="KW-0812">Transmembrane</keyword>
<dbReference type="AlphaFoldDB" id="A0AAD8AVQ2"/>
<reference evidence="10" key="1">
    <citation type="journal article" date="2023" name="PLoS Negl. Trop. Dis.">
        <title>A genome sequence for Biomphalaria pfeifferi, the major vector snail for the human-infecting parasite Schistosoma mansoni.</title>
        <authorList>
            <person name="Bu L."/>
            <person name="Lu L."/>
            <person name="Laidemitt M.R."/>
            <person name="Zhang S.M."/>
            <person name="Mutuku M."/>
            <person name="Mkoji G."/>
            <person name="Steinauer M."/>
            <person name="Loker E.S."/>
        </authorList>
    </citation>
    <scope>NUCLEOTIDE SEQUENCE</scope>
    <source>
        <strain evidence="10">KasaAsao</strain>
    </source>
</reference>
<evidence type="ECO:0000313" key="11">
    <source>
        <dbReference type="Proteomes" id="UP001233172"/>
    </source>
</evidence>
<feature type="transmembrane region" description="Helical" evidence="8">
    <location>
        <begin position="232"/>
        <end position="255"/>
    </location>
</feature>
<dbReference type="PANTHER" id="PTHR14969">
    <property type="entry name" value="SPHINGOSINE-1-PHOSPHATE PHOSPHOHYDROLASE"/>
    <property type="match status" value="1"/>
</dbReference>
<evidence type="ECO:0000256" key="7">
    <source>
        <dbReference type="ARBA" id="ARBA00038324"/>
    </source>
</evidence>
<dbReference type="PANTHER" id="PTHR14969:SF28">
    <property type="entry name" value="DIHYDROSPHINGOSINE 1-PHOSPHATE PHOSPHATASE LCB3-RELATED"/>
    <property type="match status" value="1"/>
</dbReference>
<evidence type="ECO:0000256" key="2">
    <source>
        <dbReference type="ARBA" id="ARBA00022692"/>
    </source>
</evidence>
<dbReference type="SUPFAM" id="SSF48317">
    <property type="entry name" value="Acid phosphatase/Vanadium-dependent haloperoxidase"/>
    <property type="match status" value="1"/>
</dbReference>
<feature type="transmembrane region" description="Helical" evidence="8">
    <location>
        <begin position="287"/>
        <end position="308"/>
    </location>
</feature>
<keyword evidence="4" id="KW-0256">Endoplasmic reticulum</keyword>
<keyword evidence="5 8" id="KW-1133">Transmembrane helix</keyword>
<feature type="transmembrane region" description="Helical" evidence="8">
    <location>
        <begin position="349"/>
        <end position="366"/>
    </location>
</feature>
<evidence type="ECO:0000256" key="4">
    <source>
        <dbReference type="ARBA" id="ARBA00022824"/>
    </source>
</evidence>
<feature type="transmembrane region" description="Helical" evidence="8">
    <location>
        <begin position="189"/>
        <end position="211"/>
    </location>
</feature>
<feature type="transmembrane region" description="Helical" evidence="8">
    <location>
        <begin position="445"/>
        <end position="463"/>
    </location>
</feature>
<dbReference type="Pfam" id="PF01569">
    <property type="entry name" value="PAP2"/>
    <property type="match status" value="1"/>
</dbReference>
<gene>
    <name evidence="10" type="ORF">Bpfe_027268</name>
</gene>
<feature type="transmembrane region" description="Helical" evidence="8">
    <location>
        <begin position="320"/>
        <end position="337"/>
    </location>
</feature>
<proteinExistence type="inferred from homology"/>
<feature type="domain" description="Phosphatidic acid phosphatase type 2/haloperoxidase" evidence="9">
    <location>
        <begin position="190"/>
        <end position="305"/>
    </location>
</feature>
<feature type="transmembrane region" description="Helical" evidence="8">
    <location>
        <begin position="378"/>
        <end position="396"/>
    </location>
</feature>
<dbReference type="InterPro" id="IPR000326">
    <property type="entry name" value="PAP2/HPO"/>
</dbReference>
<dbReference type="GO" id="GO:0005789">
    <property type="term" value="C:endoplasmic reticulum membrane"/>
    <property type="evidence" value="ECO:0007669"/>
    <property type="project" value="UniProtKB-SubCell"/>
</dbReference>
<dbReference type="Proteomes" id="UP001233172">
    <property type="component" value="Unassembled WGS sequence"/>
</dbReference>
<evidence type="ECO:0000256" key="1">
    <source>
        <dbReference type="ARBA" id="ARBA00004477"/>
    </source>
</evidence>
<dbReference type="GO" id="GO:0006670">
    <property type="term" value="P:sphingosine metabolic process"/>
    <property type="evidence" value="ECO:0007669"/>
    <property type="project" value="TreeGrafter"/>
</dbReference>
<evidence type="ECO:0000256" key="5">
    <source>
        <dbReference type="ARBA" id="ARBA00022989"/>
    </source>
</evidence>
<keyword evidence="11" id="KW-1185">Reference proteome</keyword>
<comment type="similarity">
    <text evidence="7">Belongs to the type 2 lipid phosphate phosphatase family.</text>
</comment>
<dbReference type="Gene3D" id="1.20.144.10">
    <property type="entry name" value="Phosphatidic acid phosphatase type 2/haloperoxidase"/>
    <property type="match status" value="1"/>
</dbReference>
<evidence type="ECO:0000256" key="3">
    <source>
        <dbReference type="ARBA" id="ARBA00022801"/>
    </source>
</evidence>
<feature type="transmembrane region" description="Helical" evidence="8">
    <location>
        <begin position="261"/>
        <end position="282"/>
    </location>
</feature>
<dbReference type="CDD" id="cd03388">
    <property type="entry name" value="PAP2_SPPase1"/>
    <property type="match status" value="1"/>
</dbReference>
<feature type="transmembrane region" description="Helical" evidence="8">
    <location>
        <begin position="403"/>
        <end position="425"/>
    </location>
</feature>
<evidence type="ECO:0000256" key="6">
    <source>
        <dbReference type="ARBA" id="ARBA00023136"/>
    </source>
</evidence>